<feature type="region of interest" description="Disordered" evidence="1">
    <location>
        <begin position="68"/>
        <end position="89"/>
    </location>
</feature>
<reference evidence="2" key="1">
    <citation type="submission" date="2021-01" db="EMBL/GenBank/DDBJ databases">
        <authorList>
            <person name="Corre E."/>
            <person name="Pelletier E."/>
            <person name="Niang G."/>
            <person name="Scheremetjew M."/>
            <person name="Finn R."/>
            <person name="Kale V."/>
            <person name="Holt S."/>
            <person name="Cochrane G."/>
            <person name="Meng A."/>
            <person name="Brown T."/>
            <person name="Cohen L."/>
        </authorList>
    </citation>
    <scope>NUCLEOTIDE SEQUENCE</scope>
</reference>
<proteinExistence type="predicted"/>
<organism evidence="2">
    <name type="scientific">Thalassionema nitzschioides</name>
    <dbReference type="NCBI Taxonomy" id="33649"/>
    <lineage>
        <taxon>Eukaryota</taxon>
        <taxon>Sar</taxon>
        <taxon>Stramenopiles</taxon>
        <taxon>Ochrophyta</taxon>
        <taxon>Bacillariophyta</taxon>
        <taxon>Fragilariophyceae</taxon>
        <taxon>Fragilariophycidae</taxon>
        <taxon>Thalassionemales</taxon>
        <taxon>Thalassionemataceae</taxon>
        <taxon>Thalassionema</taxon>
    </lineage>
</organism>
<evidence type="ECO:0000256" key="1">
    <source>
        <dbReference type="SAM" id="MobiDB-lite"/>
    </source>
</evidence>
<evidence type="ECO:0000313" key="2">
    <source>
        <dbReference type="EMBL" id="CAD8960131.1"/>
    </source>
</evidence>
<sequence>MNMRGGNMRLQADGLPSFHELYQEQDYERQTHRYGGESYYNNGNGYSSSGRANYGYNNRNGDYGGRYNTNSFNGNGNGYGRRYSNSYSR</sequence>
<protein>
    <submittedName>
        <fullName evidence="2">Uncharacterized protein</fullName>
    </submittedName>
</protein>
<accession>A0A7S1GZJ3</accession>
<gene>
    <name evidence="2" type="ORF">TNIT0693_LOCUS322</name>
</gene>
<dbReference type="AlphaFoldDB" id="A0A7S1GZJ3"/>
<name>A0A7S1GZJ3_9STRA</name>
<dbReference type="EMBL" id="HBFY01000857">
    <property type="protein sequence ID" value="CAD8960131.1"/>
    <property type="molecule type" value="Transcribed_RNA"/>
</dbReference>